<evidence type="ECO:0000256" key="1">
    <source>
        <dbReference type="ARBA" id="ARBA00022679"/>
    </source>
</evidence>
<dbReference type="PANTHER" id="PTHR34069">
    <property type="entry name" value="3-OXOACYL-[ACYL-CARRIER-PROTEIN] SYNTHASE 3"/>
    <property type="match status" value="1"/>
</dbReference>
<feature type="region of interest" description="Disordered" evidence="3">
    <location>
        <begin position="148"/>
        <end position="176"/>
    </location>
</feature>
<keyword evidence="1" id="KW-0808">Transferase</keyword>
<dbReference type="InterPro" id="IPR016039">
    <property type="entry name" value="Thiolase-like"/>
</dbReference>
<keyword evidence="6" id="KW-1185">Reference proteome</keyword>
<accession>A0ABZ2PR56</accession>
<dbReference type="RefSeq" id="WP_338893300.1">
    <property type="nucleotide sequence ID" value="NZ_CP147846.1"/>
</dbReference>
<organism evidence="5 6">
    <name type="scientific">Rhodococcus sovatensis</name>
    <dbReference type="NCBI Taxonomy" id="1805840"/>
    <lineage>
        <taxon>Bacteria</taxon>
        <taxon>Bacillati</taxon>
        <taxon>Actinomycetota</taxon>
        <taxon>Actinomycetes</taxon>
        <taxon>Mycobacteriales</taxon>
        <taxon>Nocardiaceae</taxon>
        <taxon>Rhodococcus</taxon>
    </lineage>
</organism>
<dbReference type="PANTHER" id="PTHR34069:SF2">
    <property type="entry name" value="BETA-KETOACYL-[ACYL-CARRIER-PROTEIN] SYNTHASE III"/>
    <property type="match status" value="1"/>
</dbReference>
<evidence type="ECO:0000256" key="3">
    <source>
        <dbReference type="SAM" id="MobiDB-lite"/>
    </source>
</evidence>
<evidence type="ECO:0000313" key="5">
    <source>
        <dbReference type="EMBL" id="WXG71604.1"/>
    </source>
</evidence>
<dbReference type="SUPFAM" id="SSF53901">
    <property type="entry name" value="Thiolase-like"/>
    <property type="match status" value="1"/>
</dbReference>
<evidence type="ECO:0000313" key="6">
    <source>
        <dbReference type="Proteomes" id="UP001432000"/>
    </source>
</evidence>
<dbReference type="Gene3D" id="3.40.47.10">
    <property type="match status" value="1"/>
</dbReference>
<gene>
    <name evidence="5" type="ORF">WDS16_08485</name>
</gene>
<feature type="compositionally biased region" description="Basic and acidic residues" evidence="3">
    <location>
        <begin position="153"/>
        <end position="176"/>
    </location>
</feature>
<dbReference type="Proteomes" id="UP001432000">
    <property type="component" value="Chromosome"/>
</dbReference>
<dbReference type="Pfam" id="PF08541">
    <property type="entry name" value="ACP_syn_III_C"/>
    <property type="match status" value="1"/>
</dbReference>
<evidence type="ECO:0000256" key="2">
    <source>
        <dbReference type="ARBA" id="ARBA00023315"/>
    </source>
</evidence>
<dbReference type="InterPro" id="IPR013747">
    <property type="entry name" value="ACP_syn_III_C"/>
</dbReference>
<dbReference type="EMBL" id="CP147846">
    <property type="protein sequence ID" value="WXG71604.1"/>
    <property type="molecule type" value="Genomic_DNA"/>
</dbReference>
<reference evidence="5 6" key="1">
    <citation type="submission" date="2024-03" db="EMBL/GenBank/DDBJ databases">
        <title>Natural products discovery in diverse microorganisms through a two-stage MS feature dereplication strategy.</title>
        <authorList>
            <person name="Zhang R."/>
        </authorList>
    </citation>
    <scope>NUCLEOTIDE SEQUENCE [LARGE SCALE GENOMIC DNA]</scope>
    <source>
        <strain evidence="5 6">18930</strain>
    </source>
</reference>
<keyword evidence="2" id="KW-0012">Acyltransferase</keyword>
<feature type="domain" description="Beta-ketoacyl-[acyl-carrier-protein] synthase III C-terminal" evidence="4">
    <location>
        <begin position="43"/>
        <end position="132"/>
    </location>
</feature>
<name>A0ABZ2PR56_9NOCA</name>
<protein>
    <submittedName>
        <fullName evidence="5">3-oxoacyl-[acyl-carrier-protein] synthase III C-terminal domain-containing protein</fullName>
    </submittedName>
</protein>
<sequence length="176" mass="18679">MPGGGAYEATHPSADRNPFFTMQGREVFRSAVGHMAESSRAALARAGWSADQIDWIVGHQANERILHAVGDQLDVDRTKLVINLHEVGNTSAASIPLALIHGATTGAITAGDRLLLTAFGGGTTWGSAALSWPAIDVDVPVLVPSLSTTGEAHVSREDSRVSEGRHREPSRERRPA</sequence>
<evidence type="ECO:0000259" key="4">
    <source>
        <dbReference type="Pfam" id="PF08541"/>
    </source>
</evidence>
<proteinExistence type="predicted"/>